<proteinExistence type="inferred from homology"/>
<organism evidence="3 4">
    <name type="scientific">Emergomyces pasteurianus Ep9510</name>
    <dbReference type="NCBI Taxonomy" id="1447872"/>
    <lineage>
        <taxon>Eukaryota</taxon>
        <taxon>Fungi</taxon>
        <taxon>Dikarya</taxon>
        <taxon>Ascomycota</taxon>
        <taxon>Pezizomycotina</taxon>
        <taxon>Eurotiomycetes</taxon>
        <taxon>Eurotiomycetidae</taxon>
        <taxon>Onygenales</taxon>
        <taxon>Ajellomycetaceae</taxon>
        <taxon>Emergomyces</taxon>
    </lineage>
</organism>
<dbReference type="PANTHER" id="PTHR19424">
    <property type="entry name" value="HEAT SHOCK FACTOR BINDING PROTEIN 1"/>
    <property type="match status" value="1"/>
</dbReference>
<evidence type="ECO:0008006" key="5">
    <source>
        <dbReference type="Google" id="ProtNLM"/>
    </source>
</evidence>
<dbReference type="Gene3D" id="1.20.5.430">
    <property type="match status" value="1"/>
</dbReference>
<comment type="caution">
    <text evidence="3">The sequence shown here is derived from an EMBL/GenBank/DDBJ whole genome shotgun (WGS) entry which is preliminary data.</text>
</comment>
<reference evidence="3 4" key="1">
    <citation type="submission" date="2015-07" db="EMBL/GenBank/DDBJ databases">
        <title>Emmonsia species relationships and genome sequence.</title>
        <authorList>
            <consortium name="The Broad Institute Genomics Platform"/>
            <person name="Cuomo C.A."/>
            <person name="Munoz J.F."/>
            <person name="Imamovic A."/>
            <person name="Priest M.E."/>
            <person name="Young S."/>
            <person name="Clay O.K."/>
            <person name="McEwen J.G."/>
        </authorList>
    </citation>
    <scope>NUCLEOTIDE SEQUENCE [LARGE SCALE GENOMIC DNA]</scope>
    <source>
        <strain evidence="3 4">UAMH 9510</strain>
    </source>
</reference>
<dbReference type="EMBL" id="LGRN01000129">
    <property type="protein sequence ID" value="OJD15964.1"/>
    <property type="molecule type" value="Genomic_DNA"/>
</dbReference>
<gene>
    <name evidence="3" type="ORF">AJ78_03833</name>
</gene>
<dbReference type="PANTHER" id="PTHR19424:SF0">
    <property type="entry name" value="HEAT SHOCK FACTOR BINDING PROTEIN 1"/>
    <property type="match status" value="1"/>
</dbReference>
<dbReference type="InterPro" id="IPR009643">
    <property type="entry name" value="HS1-bd"/>
</dbReference>
<dbReference type="AlphaFoldDB" id="A0A1J9QJ88"/>
<evidence type="ECO:0000256" key="2">
    <source>
        <dbReference type="SAM" id="MobiDB-lite"/>
    </source>
</evidence>
<evidence type="ECO:0000313" key="3">
    <source>
        <dbReference type="EMBL" id="OJD15964.1"/>
    </source>
</evidence>
<evidence type="ECO:0000313" key="4">
    <source>
        <dbReference type="Proteomes" id="UP000182235"/>
    </source>
</evidence>
<dbReference type="OrthoDB" id="4159489at2759"/>
<sequence>MSAPSRRPSQLRSNNSNINTDNKRSSIQEATTGGDESSTQLAQAVDELLDQLQSKFDKVSTEVFGKLDDMARRLDQLEASLTSSSEANLTN</sequence>
<dbReference type="Proteomes" id="UP000182235">
    <property type="component" value="Unassembled WGS sequence"/>
</dbReference>
<protein>
    <recommendedName>
        <fullName evidence="5">Heat shock factor-binding protein 1</fullName>
    </recommendedName>
</protein>
<keyword evidence="4" id="KW-1185">Reference proteome</keyword>
<feature type="compositionally biased region" description="Polar residues" evidence="2">
    <location>
        <begin position="7"/>
        <end position="20"/>
    </location>
</feature>
<accession>A0A1J9QJ88</accession>
<dbReference type="GO" id="GO:0005829">
    <property type="term" value="C:cytosol"/>
    <property type="evidence" value="ECO:0007669"/>
    <property type="project" value="TreeGrafter"/>
</dbReference>
<dbReference type="GO" id="GO:0005634">
    <property type="term" value="C:nucleus"/>
    <property type="evidence" value="ECO:0007669"/>
    <property type="project" value="TreeGrafter"/>
</dbReference>
<evidence type="ECO:0000256" key="1">
    <source>
        <dbReference type="ARBA" id="ARBA00006349"/>
    </source>
</evidence>
<name>A0A1J9QJ88_9EURO</name>
<comment type="similarity">
    <text evidence="1">Belongs to the HSBP1 family.</text>
</comment>
<feature type="compositionally biased region" description="Polar residues" evidence="2">
    <location>
        <begin position="27"/>
        <end position="39"/>
    </location>
</feature>
<dbReference type="GO" id="GO:0070370">
    <property type="term" value="P:cellular heat acclimation"/>
    <property type="evidence" value="ECO:0007669"/>
    <property type="project" value="TreeGrafter"/>
</dbReference>
<dbReference type="VEuPathDB" id="FungiDB:AJ78_03833"/>
<dbReference type="GO" id="GO:0003714">
    <property type="term" value="F:transcription corepressor activity"/>
    <property type="evidence" value="ECO:0007669"/>
    <property type="project" value="InterPro"/>
</dbReference>
<dbReference type="STRING" id="1447872.A0A1J9QJ88"/>
<dbReference type="Pfam" id="PF06825">
    <property type="entry name" value="HSBP1"/>
    <property type="match status" value="1"/>
</dbReference>
<feature type="region of interest" description="Disordered" evidence="2">
    <location>
        <begin position="1"/>
        <end position="39"/>
    </location>
</feature>